<dbReference type="Proteomes" id="UP000663864">
    <property type="component" value="Unassembled WGS sequence"/>
</dbReference>
<gene>
    <name evidence="13" type="ORF">ZHD862_LOCUS15766</name>
</gene>
<comment type="caution">
    <text evidence="13">The sequence shown here is derived from an EMBL/GenBank/DDBJ whole genome shotgun (WGS) entry which is preliminary data.</text>
</comment>
<dbReference type="SUPFAM" id="SSF81321">
    <property type="entry name" value="Family A G protein-coupled receptor-like"/>
    <property type="match status" value="2"/>
</dbReference>
<dbReference type="InterPro" id="IPR017452">
    <property type="entry name" value="GPCR_Rhodpsn_7TM"/>
</dbReference>
<feature type="transmembrane region" description="Helical" evidence="11">
    <location>
        <begin position="50"/>
        <end position="75"/>
    </location>
</feature>
<evidence type="ECO:0000256" key="4">
    <source>
        <dbReference type="ARBA" id="ARBA00022989"/>
    </source>
</evidence>
<dbReference type="PRINTS" id="PR00237">
    <property type="entry name" value="GPCRRHODOPSN"/>
</dbReference>
<feature type="transmembrane region" description="Helical" evidence="11">
    <location>
        <begin position="140"/>
        <end position="161"/>
    </location>
</feature>
<comment type="subcellular location">
    <subcellularLocation>
        <location evidence="1">Cell membrane</location>
        <topology evidence="1">Multi-pass membrane protein</topology>
    </subcellularLocation>
</comment>
<dbReference type="PROSITE" id="PS00237">
    <property type="entry name" value="G_PROTEIN_RECEP_F1_1"/>
    <property type="match status" value="1"/>
</dbReference>
<evidence type="ECO:0000313" key="14">
    <source>
        <dbReference type="Proteomes" id="UP000663864"/>
    </source>
</evidence>
<evidence type="ECO:0000256" key="1">
    <source>
        <dbReference type="ARBA" id="ARBA00004651"/>
    </source>
</evidence>
<feature type="transmembrane region" description="Helical" evidence="11">
    <location>
        <begin position="233"/>
        <end position="253"/>
    </location>
</feature>
<evidence type="ECO:0000256" key="8">
    <source>
        <dbReference type="ARBA" id="ARBA00023170"/>
    </source>
</evidence>
<dbReference type="PROSITE" id="PS50262">
    <property type="entry name" value="G_PROTEIN_RECEP_F1_2"/>
    <property type="match status" value="2"/>
</dbReference>
<evidence type="ECO:0000256" key="9">
    <source>
        <dbReference type="ARBA" id="ARBA00023224"/>
    </source>
</evidence>
<reference evidence="13" key="1">
    <citation type="submission" date="2021-02" db="EMBL/GenBank/DDBJ databases">
        <authorList>
            <person name="Nowell W R."/>
        </authorList>
    </citation>
    <scope>NUCLEOTIDE SEQUENCE</scope>
</reference>
<dbReference type="PANTHER" id="PTHR24248">
    <property type="entry name" value="ADRENERGIC RECEPTOR-RELATED G-PROTEIN COUPLED RECEPTOR"/>
    <property type="match status" value="1"/>
</dbReference>
<protein>
    <recommendedName>
        <fullName evidence="12">G-protein coupled receptors family 1 profile domain-containing protein</fullName>
    </recommendedName>
</protein>
<dbReference type="AlphaFoldDB" id="A0A814LLU9"/>
<dbReference type="Gene3D" id="1.20.1070.10">
    <property type="entry name" value="Rhodopsin 7-helix transmembrane proteins"/>
    <property type="match status" value="2"/>
</dbReference>
<feature type="transmembrane region" description="Helical" evidence="11">
    <location>
        <begin position="839"/>
        <end position="863"/>
    </location>
</feature>
<keyword evidence="6 11" id="KW-0472">Membrane</keyword>
<sequence length="985" mass="113417">MMSNTRNSSSTIHHFILGTSNPLTTAIWIINERNSTPVNIDVYQSIVRIMWYRFLLIIIIFVTAAGNILVCLAIARERKLQNTTNYFLMSLAIADCLVAILVMPMGMIAEVLGTFFQQIFKTSTEIFHMLFIYSLGHFPLPHYACIIFATMDVLCCTSSIWHMSTMSMDRYFTIRFPFRYGRNKTRRIMLLKIIAVWAISTAVSSPIFVLGIVDKQNVLSNGVCAPNNASFKLYGSVFAFYIPFIIMITTYALTMRSLRNVLVHKRKYNRERRRKQTFQPLAQLVNQYATIAQNIRRTPSTNNSITNTNINNNNNSPLINTSYALLTTISPRHSRTQSLLSCNSDLNLKQVSNNIQYSSINMTNRTNINNDFIHHNNQHLTINYTKPSGSKKRHYYYRHQHQQPCTINTGINRTKNEHDMSTVFEITECSKGTSGSYDSTLKTGNHMRQRSNVTNKRKQKQQQALKMIDSIEQQQQQQQMPNTTTITSTVSTVSPPEADICSMTDIDSGTETKELNSTEIIPSTTSIHSTLLNPTESKSLIIPWQDYFTIIQYILQYYLFIYPYRSRPLAIKYKLNENEFNKRSSIVHQSTSTSSVNLIVRKNSQSVSTQTNSLLRLDLSNSHRINNSETNLDNPIKRYKFSFNRSILPSSSLFTKFFRQSSITLLRSRTHSTKSSISLSQLAPATSLSYSIRQQQQQYPYHHCSSNVFRPIEYEMNHILDNDHRPRAASSSVLLHTTYHRKNHTSLYGPRSLQRQQQYQSGSGYSLKYSNPHTLRRQQQPFTSSTNTNSTDSLSVFQRLNSKYFSTISNQQQQQQQTYSQRLRDEHIVAANERKALKVLLIIFCVFVTLWTPFFICTFISAISEQCRERISSTVWFSITWLGYSSSMANPFIYTIFSDAFRRAFTNIIFCRPSDSSFSKQFSTKLSYQKSAVPHQPIHQQLSYRRNLNYEYSRTSTPISLHPQTSIGGSDATIYINRCISNSLR</sequence>
<feature type="transmembrane region" description="Helical" evidence="11">
    <location>
        <begin position="189"/>
        <end position="213"/>
    </location>
</feature>
<evidence type="ECO:0000259" key="12">
    <source>
        <dbReference type="PROSITE" id="PS50262"/>
    </source>
</evidence>
<dbReference type="EMBL" id="CAJNOT010000724">
    <property type="protein sequence ID" value="CAF1065034.1"/>
    <property type="molecule type" value="Genomic_DNA"/>
</dbReference>
<dbReference type="Pfam" id="PF00001">
    <property type="entry name" value="7tm_1"/>
    <property type="match status" value="3"/>
</dbReference>
<accession>A0A814LLU9</accession>
<name>A0A814LLU9_9BILA</name>
<dbReference type="InterPro" id="IPR000276">
    <property type="entry name" value="GPCR_Rhodpsn"/>
</dbReference>
<feature type="transmembrane region" description="Helical" evidence="11">
    <location>
        <begin position="87"/>
        <end position="120"/>
    </location>
</feature>
<keyword evidence="9 10" id="KW-0807">Transducer</keyword>
<dbReference type="PANTHER" id="PTHR24248:SF125">
    <property type="entry name" value="DOPAMINE D2-LIKE RECEPTOR"/>
    <property type="match status" value="1"/>
</dbReference>
<evidence type="ECO:0000256" key="2">
    <source>
        <dbReference type="ARBA" id="ARBA00022475"/>
    </source>
</evidence>
<evidence type="ECO:0000256" key="7">
    <source>
        <dbReference type="ARBA" id="ARBA00023157"/>
    </source>
</evidence>
<keyword evidence="3 10" id="KW-0812">Transmembrane</keyword>
<evidence type="ECO:0000256" key="10">
    <source>
        <dbReference type="RuleBase" id="RU000688"/>
    </source>
</evidence>
<evidence type="ECO:0000256" key="3">
    <source>
        <dbReference type="ARBA" id="ARBA00022692"/>
    </source>
</evidence>
<evidence type="ECO:0000256" key="11">
    <source>
        <dbReference type="SAM" id="Phobius"/>
    </source>
</evidence>
<dbReference type="GO" id="GO:0005886">
    <property type="term" value="C:plasma membrane"/>
    <property type="evidence" value="ECO:0007669"/>
    <property type="project" value="UniProtKB-SubCell"/>
</dbReference>
<evidence type="ECO:0000256" key="5">
    <source>
        <dbReference type="ARBA" id="ARBA00023040"/>
    </source>
</evidence>
<organism evidence="13 14">
    <name type="scientific">Rotaria sordida</name>
    <dbReference type="NCBI Taxonomy" id="392033"/>
    <lineage>
        <taxon>Eukaryota</taxon>
        <taxon>Metazoa</taxon>
        <taxon>Spiralia</taxon>
        <taxon>Gnathifera</taxon>
        <taxon>Rotifera</taxon>
        <taxon>Eurotatoria</taxon>
        <taxon>Bdelloidea</taxon>
        <taxon>Philodinida</taxon>
        <taxon>Philodinidae</taxon>
        <taxon>Rotaria</taxon>
    </lineage>
</organism>
<evidence type="ECO:0000313" key="13">
    <source>
        <dbReference type="EMBL" id="CAF1065034.1"/>
    </source>
</evidence>
<feature type="transmembrane region" description="Helical" evidence="11">
    <location>
        <begin position="875"/>
        <end position="897"/>
    </location>
</feature>
<dbReference type="GO" id="GO:0004930">
    <property type="term" value="F:G protein-coupled receptor activity"/>
    <property type="evidence" value="ECO:0007669"/>
    <property type="project" value="UniProtKB-KW"/>
</dbReference>
<evidence type="ECO:0000256" key="6">
    <source>
        <dbReference type="ARBA" id="ARBA00023136"/>
    </source>
</evidence>
<dbReference type="SMART" id="SM01381">
    <property type="entry name" value="7TM_GPCR_Srsx"/>
    <property type="match status" value="1"/>
</dbReference>
<feature type="transmembrane region" description="Helical" evidence="11">
    <location>
        <begin position="12"/>
        <end position="30"/>
    </location>
</feature>
<keyword evidence="7" id="KW-1015">Disulfide bond</keyword>
<keyword evidence="4 11" id="KW-1133">Transmembrane helix</keyword>
<comment type="similarity">
    <text evidence="10">Belongs to the G-protein coupled receptor 1 family.</text>
</comment>
<keyword evidence="2" id="KW-1003">Cell membrane</keyword>
<feature type="domain" description="G-protein coupled receptors family 1 profile" evidence="12">
    <location>
        <begin position="805"/>
        <end position="894"/>
    </location>
</feature>
<keyword evidence="5 10" id="KW-0297">G-protein coupled receptor</keyword>
<proteinExistence type="inferred from homology"/>
<keyword evidence="8 10" id="KW-0675">Receptor</keyword>
<feature type="domain" description="G-protein coupled receptors family 1 profile" evidence="12">
    <location>
        <begin position="66"/>
        <end position="285"/>
    </location>
</feature>